<sequence length="54" mass="5964">LLIIAGATERGRQLQPVRFIGSSLLDERREMISGDHFGATDTAHPRMECAIKTP</sequence>
<organism evidence="1">
    <name type="scientific">Rodentolepis nana</name>
    <name type="common">Dwarf tapeworm</name>
    <name type="synonym">Hymenolepis nana</name>
    <dbReference type="NCBI Taxonomy" id="102285"/>
    <lineage>
        <taxon>Eukaryota</taxon>
        <taxon>Metazoa</taxon>
        <taxon>Spiralia</taxon>
        <taxon>Lophotrochozoa</taxon>
        <taxon>Platyhelminthes</taxon>
        <taxon>Cestoda</taxon>
        <taxon>Eucestoda</taxon>
        <taxon>Cyclophyllidea</taxon>
        <taxon>Hymenolepididae</taxon>
        <taxon>Rodentolepis</taxon>
    </lineage>
</organism>
<protein>
    <submittedName>
        <fullName evidence="1">AAA_12 domain-containing protein</fullName>
    </submittedName>
</protein>
<dbReference type="WBParaSite" id="HNAJ_0001172001-mRNA-1">
    <property type="protein sequence ID" value="HNAJ_0001172001-mRNA-1"/>
    <property type="gene ID" value="HNAJ_0001172001"/>
</dbReference>
<dbReference type="AlphaFoldDB" id="A0A0R3TV83"/>
<proteinExistence type="predicted"/>
<name>A0A0R3TV83_RODNA</name>
<accession>A0A0R3TV83</accession>
<evidence type="ECO:0000313" key="1">
    <source>
        <dbReference type="WBParaSite" id="HNAJ_0001172001-mRNA-1"/>
    </source>
</evidence>
<reference evidence="1" key="1">
    <citation type="submission" date="2017-02" db="UniProtKB">
        <authorList>
            <consortium name="WormBaseParasite"/>
        </authorList>
    </citation>
    <scope>IDENTIFICATION</scope>
</reference>